<protein>
    <submittedName>
        <fullName evidence="1">Uncharacterized protein</fullName>
    </submittedName>
</protein>
<evidence type="ECO:0000313" key="2">
    <source>
        <dbReference type="Proteomes" id="UP000308600"/>
    </source>
</evidence>
<name>A0ACD3BF04_9AGAR</name>
<proteinExistence type="predicted"/>
<keyword evidence="2" id="KW-1185">Reference proteome</keyword>
<organism evidence="1 2">
    <name type="scientific">Pluteus cervinus</name>
    <dbReference type="NCBI Taxonomy" id="181527"/>
    <lineage>
        <taxon>Eukaryota</taxon>
        <taxon>Fungi</taxon>
        <taxon>Dikarya</taxon>
        <taxon>Basidiomycota</taxon>
        <taxon>Agaricomycotina</taxon>
        <taxon>Agaricomycetes</taxon>
        <taxon>Agaricomycetidae</taxon>
        <taxon>Agaricales</taxon>
        <taxon>Pluteineae</taxon>
        <taxon>Pluteaceae</taxon>
        <taxon>Pluteus</taxon>
    </lineage>
</organism>
<evidence type="ECO:0000313" key="1">
    <source>
        <dbReference type="EMBL" id="TFK76623.1"/>
    </source>
</evidence>
<feature type="non-terminal residue" evidence="1">
    <location>
        <position position="203"/>
    </location>
</feature>
<dbReference type="Proteomes" id="UP000308600">
    <property type="component" value="Unassembled WGS sequence"/>
</dbReference>
<gene>
    <name evidence="1" type="ORF">BDN72DRAFT_829759</name>
</gene>
<sequence length="203" mass="21950">MIGHQAGQMTDKAPNPREGEYHLGRADGILVGDQDGQGASEEVRKGTKAAEIRVYEQGRSQQIGSRRVVEDRRDIRPNGTATGGGKESFGAGSRVTGLCEVSVERALHARGTRGAGVLNSIGSSAAGGVSGPLASVKAVVERGPRREMTGWEDIWEGVYTQTWGHKVCRCQERDGSAEWDEQARVMVLGVVEKYWLWSLQSVD</sequence>
<dbReference type="EMBL" id="ML208259">
    <property type="protein sequence ID" value="TFK76623.1"/>
    <property type="molecule type" value="Genomic_DNA"/>
</dbReference>
<accession>A0ACD3BF04</accession>
<reference evidence="1 2" key="1">
    <citation type="journal article" date="2019" name="Nat. Ecol. Evol.">
        <title>Megaphylogeny resolves global patterns of mushroom evolution.</title>
        <authorList>
            <person name="Varga T."/>
            <person name="Krizsan K."/>
            <person name="Foldi C."/>
            <person name="Dima B."/>
            <person name="Sanchez-Garcia M."/>
            <person name="Sanchez-Ramirez S."/>
            <person name="Szollosi G.J."/>
            <person name="Szarkandi J.G."/>
            <person name="Papp V."/>
            <person name="Albert L."/>
            <person name="Andreopoulos W."/>
            <person name="Angelini C."/>
            <person name="Antonin V."/>
            <person name="Barry K.W."/>
            <person name="Bougher N.L."/>
            <person name="Buchanan P."/>
            <person name="Buyck B."/>
            <person name="Bense V."/>
            <person name="Catcheside P."/>
            <person name="Chovatia M."/>
            <person name="Cooper J."/>
            <person name="Damon W."/>
            <person name="Desjardin D."/>
            <person name="Finy P."/>
            <person name="Geml J."/>
            <person name="Haridas S."/>
            <person name="Hughes K."/>
            <person name="Justo A."/>
            <person name="Karasinski D."/>
            <person name="Kautmanova I."/>
            <person name="Kiss B."/>
            <person name="Kocsube S."/>
            <person name="Kotiranta H."/>
            <person name="LaButti K.M."/>
            <person name="Lechner B.E."/>
            <person name="Liimatainen K."/>
            <person name="Lipzen A."/>
            <person name="Lukacs Z."/>
            <person name="Mihaltcheva S."/>
            <person name="Morgado L.N."/>
            <person name="Niskanen T."/>
            <person name="Noordeloos M.E."/>
            <person name="Ohm R.A."/>
            <person name="Ortiz-Santana B."/>
            <person name="Ovrebo C."/>
            <person name="Racz N."/>
            <person name="Riley R."/>
            <person name="Savchenko A."/>
            <person name="Shiryaev A."/>
            <person name="Soop K."/>
            <person name="Spirin V."/>
            <person name="Szebenyi C."/>
            <person name="Tomsovsky M."/>
            <person name="Tulloss R.E."/>
            <person name="Uehling J."/>
            <person name="Grigoriev I.V."/>
            <person name="Vagvolgyi C."/>
            <person name="Papp T."/>
            <person name="Martin F.M."/>
            <person name="Miettinen O."/>
            <person name="Hibbett D.S."/>
            <person name="Nagy L.G."/>
        </authorList>
    </citation>
    <scope>NUCLEOTIDE SEQUENCE [LARGE SCALE GENOMIC DNA]</scope>
    <source>
        <strain evidence="1 2">NL-1719</strain>
    </source>
</reference>